<protein>
    <submittedName>
        <fullName evidence="3">Protein PALE CRESS, chloroplastic isoform X1</fullName>
    </submittedName>
</protein>
<feature type="coiled-coil region" evidence="1">
    <location>
        <begin position="118"/>
        <end position="185"/>
    </location>
</feature>
<keyword evidence="1" id="KW-0175">Coiled coil</keyword>
<dbReference type="GO" id="GO:0009507">
    <property type="term" value="C:chloroplast"/>
    <property type="evidence" value="ECO:0007669"/>
    <property type="project" value="TreeGrafter"/>
</dbReference>
<proteinExistence type="predicted"/>
<evidence type="ECO:0000313" key="3">
    <source>
        <dbReference type="RefSeq" id="XP_020989614.1"/>
    </source>
</evidence>
<dbReference type="GO" id="GO:0009501">
    <property type="term" value="C:amyloplast"/>
    <property type="evidence" value="ECO:0007669"/>
    <property type="project" value="TreeGrafter"/>
</dbReference>
<dbReference type="PANTHER" id="PTHR37219">
    <property type="entry name" value="PROTEIN PALE CRESS, CHLOROPLASTIC"/>
    <property type="match status" value="1"/>
</dbReference>
<dbReference type="GO" id="GO:0009513">
    <property type="term" value="C:etioplast"/>
    <property type="evidence" value="ECO:0007669"/>
    <property type="project" value="TreeGrafter"/>
</dbReference>
<dbReference type="GO" id="GO:0010239">
    <property type="term" value="P:chloroplast mRNA processing"/>
    <property type="evidence" value="ECO:0007669"/>
    <property type="project" value="InterPro"/>
</dbReference>
<reference evidence="3" key="2">
    <citation type="submission" date="2025-08" db="UniProtKB">
        <authorList>
            <consortium name="RefSeq"/>
        </authorList>
    </citation>
    <scope>IDENTIFICATION</scope>
    <source>
        <tissue evidence="3">Whole plant</tissue>
    </source>
</reference>
<reference evidence="2" key="1">
    <citation type="journal article" date="2016" name="Nat. Genet.">
        <title>The genome sequences of Arachis duranensis and Arachis ipaensis, the diploid ancestors of cultivated peanut.</title>
        <authorList>
            <person name="Bertioli D.J."/>
            <person name="Cannon S.B."/>
            <person name="Froenicke L."/>
            <person name="Huang G."/>
            <person name="Farmer A.D."/>
            <person name="Cannon E.K."/>
            <person name="Liu X."/>
            <person name="Gao D."/>
            <person name="Clevenger J."/>
            <person name="Dash S."/>
            <person name="Ren L."/>
            <person name="Moretzsohn M.C."/>
            <person name="Shirasawa K."/>
            <person name="Huang W."/>
            <person name="Vidigal B."/>
            <person name="Abernathy B."/>
            <person name="Chu Y."/>
            <person name="Niederhuth C.E."/>
            <person name="Umale P."/>
            <person name="Araujo A.C."/>
            <person name="Kozik A."/>
            <person name="Kim K.D."/>
            <person name="Burow M.D."/>
            <person name="Varshney R.K."/>
            <person name="Wang X."/>
            <person name="Zhang X."/>
            <person name="Barkley N."/>
            <person name="Guimaraes P.M."/>
            <person name="Isobe S."/>
            <person name="Guo B."/>
            <person name="Liao B."/>
            <person name="Stalker H.T."/>
            <person name="Schmitz R.J."/>
            <person name="Scheffler B.E."/>
            <person name="Leal-Bertioli S.C."/>
            <person name="Xun X."/>
            <person name="Jackson S.A."/>
            <person name="Michelmore R."/>
            <person name="Ozias-Akins P."/>
        </authorList>
    </citation>
    <scope>NUCLEOTIDE SEQUENCE [LARGE SCALE GENOMIC DNA]</scope>
    <source>
        <strain evidence="2">cv. V14167</strain>
    </source>
</reference>
<organism evidence="2 3">
    <name type="scientific">Arachis duranensis</name>
    <name type="common">Wild peanut</name>
    <dbReference type="NCBI Taxonomy" id="130453"/>
    <lineage>
        <taxon>Eukaryota</taxon>
        <taxon>Viridiplantae</taxon>
        <taxon>Streptophyta</taxon>
        <taxon>Embryophyta</taxon>
        <taxon>Tracheophyta</taxon>
        <taxon>Spermatophyta</taxon>
        <taxon>Magnoliopsida</taxon>
        <taxon>eudicotyledons</taxon>
        <taxon>Gunneridae</taxon>
        <taxon>Pentapetalae</taxon>
        <taxon>rosids</taxon>
        <taxon>fabids</taxon>
        <taxon>Fabales</taxon>
        <taxon>Fabaceae</taxon>
        <taxon>Papilionoideae</taxon>
        <taxon>50 kb inversion clade</taxon>
        <taxon>dalbergioids sensu lato</taxon>
        <taxon>Dalbergieae</taxon>
        <taxon>Pterocarpus clade</taxon>
        <taxon>Arachis</taxon>
    </lineage>
</organism>
<dbReference type="GO" id="GO:0009537">
    <property type="term" value="C:proplastid"/>
    <property type="evidence" value="ECO:0007669"/>
    <property type="project" value="TreeGrafter"/>
</dbReference>
<dbReference type="GO" id="GO:0009965">
    <property type="term" value="P:leaf morphogenesis"/>
    <property type="evidence" value="ECO:0007669"/>
    <property type="project" value="TreeGrafter"/>
</dbReference>
<evidence type="ECO:0000313" key="2">
    <source>
        <dbReference type="Proteomes" id="UP000515211"/>
    </source>
</evidence>
<dbReference type="GO" id="GO:0009658">
    <property type="term" value="P:chloroplast organization"/>
    <property type="evidence" value="ECO:0007669"/>
    <property type="project" value="InterPro"/>
</dbReference>
<dbReference type="AlphaFoldDB" id="A0A6P5MY14"/>
<dbReference type="GO" id="GO:0009509">
    <property type="term" value="C:chromoplast"/>
    <property type="evidence" value="ECO:0007669"/>
    <property type="project" value="TreeGrafter"/>
</dbReference>
<dbReference type="GeneID" id="107469116"/>
<evidence type="ECO:0000256" key="1">
    <source>
        <dbReference type="SAM" id="Coils"/>
    </source>
</evidence>
<gene>
    <name evidence="3" type="primary">LOC107469116</name>
</gene>
<dbReference type="InterPro" id="IPR034563">
    <property type="entry name" value="PALE_CRESS"/>
</dbReference>
<keyword evidence="2" id="KW-1185">Reference proteome</keyword>
<dbReference type="PANTHER" id="PTHR37219:SF1">
    <property type="entry name" value="PROTEIN PALE CRESS, CHLOROPLASTIC"/>
    <property type="match status" value="1"/>
</dbReference>
<dbReference type="GO" id="GO:0071482">
    <property type="term" value="P:cellular response to light stimulus"/>
    <property type="evidence" value="ECO:0007669"/>
    <property type="project" value="TreeGrafter"/>
</dbReference>
<dbReference type="Proteomes" id="UP000515211">
    <property type="component" value="Chromosome 1"/>
</dbReference>
<sequence length="363" mass="42213">MSTLSVPIKLFHPTTTTSSFLHSQSQTLTFIPSRTPTVRASASTLENPHKAFGKFLRQSEYRLYFNTPNGALERGPACATYVQPGLRVRCIKKENEKEEVLLEGMPKEYYDDEWQARQREETKELHQLRKEEDEEEERKMDEYREIGMRLKGYPEQDVIKARKLVSSFILAAEEIEEKIEEAAEKGELNELVLMVIWNRLDLARRDEEKDAIRSLDLLYRRVETEILRREATPAMRLLNELLIMYDGFDFSEWLKKCKKIMIDVFPREDPFSVLIPPGFESFDIDKLEGPLRPTLEDDGALLRVDFVREVDALLQEVRADQSEVENAAGFDPQSVANRLKQQEKQQTIRQVEALLDLAIGLTW</sequence>
<accession>A0A6P5MY14</accession>
<name>A0A6P5MY14_ARADU</name>
<dbReference type="RefSeq" id="XP_020989614.1">
    <property type="nucleotide sequence ID" value="XM_021133955.2"/>
</dbReference>